<accession>A0A940T6H8</accession>
<evidence type="ECO:0000313" key="4">
    <source>
        <dbReference type="Proteomes" id="UP000675163"/>
    </source>
</evidence>
<feature type="domain" description="TadE-like" evidence="2">
    <location>
        <begin position="25"/>
        <end position="67"/>
    </location>
</feature>
<gene>
    <name evidence="3" type="ORF">JOF28_002248</name>
</gene>
<dbReference type="AlphaFoldDB" id="A0A940T6H8"/>
<reference evidence="3" key="1">
    <citation type="submission" date="2021-02" db="EMBL/GenBank/DDBJ databases">
        <title>Sequencing the genomes of 1000 actinobacteria strains.</title>
        <authorList>
            <person name="Klenk H.-P."/>
        </authorList>
    </citation>
    <scope>NUCLEOTIDE SEQUENCE</scope>
    <source>
        <strain evidence="3">DSM 22850</strain>
    </source>
</reference>
<dbReference type="InterPro" id="IPR012495">
    <property type="entry name" value="TadE-like_dom"/>
</dbReference>
<dbReference type="RefSeq" id="WP_209705827.1">
    <property type="nucleotide sequence ID" value="NZ_JAFIDA010000001.1"/>
</dbReference>
<keyword evidence="1" id="KW-1133">Transmembrane helix</keyword>
<evidence type="ECO:0000259" key="2">
    <source>
        <dbReference type="Pfam" id="PF07811"/>
    </source>
</evidence>
<keyword evidence="1" id="KW-0812">Transmembrane</keyword>
<keyword evidence="4" id="KW-1185">Reference proteome</keyword>
<dbReference type="EMBL" id="JAFIDA010000001">
    <property type="protein sequence ID" value="MBP1327016.1"/>
    <property type="molecule type" value="Genomic_DNA"/>
</dbReference>
<organism evidence="3 4">
    <name type="scientific">Leucobacter exalbidus</name>
    <dbReference type="NCBI Taxonomy" id="662960"/>
    <lineage>
        <taxon>Bacteria</taxon>
        <taxon>Bacillati</taxon>
        <taxon>Actinomycetota</taxon>
        <taxon>Actinomycetes</taxon>
        <taxon>Micrococcales</taxon>
        <taxon>Microbacteriaceae</taxon>
        <taxon>Leucobacter</taxon>
    </lineage>
</organism>
<proteinExistence type="predicted"/>
<keyword evidence="1" id="KW-0472">Membrane</keyword>
<sequence length="135" mass="14047">MRWARRAKPAERGDRARTLRHDERGTVTAEFAVVVPAVLVVLALVIGGIVIATNRLTLASAAADISRLEARGDTALAEERISQSGAGLTINRERRGALLCITLHAGAQRGLLAALSVSGEGCAAVTDDTAPTPSP</sequence>
<dbReference type="Pfam" id="PF07811">
    <property type="entry name" value="TadE"/>
    <property type="match status" value="1"/>
</dbReference>
<feature type="transmembrane region" description="Helical" evidence="1">
    <location>
        <begin position="31"/>
        <end position="52"/>
    </location>
</feature>
<evidence type="ECO:0000313" key="3">
    <source>
        <dbReference type="EMBL" id="MBP1327016.1"/>
    </source>
</evidence>
<protein>
    <submittedName>
        <fullName evidence="3">Flp pilus assembly protein TadG</fullName>
    </submittedName>
</protein>
<comment type="caution">
    <text evidence="3">The sequence shown here is derived from an EMBL/GenBank/DDBJ whole genome shotgun (WGS) entry which is preliminary data.</text>
</comment>
<evidence type="ECO:0000256" key="1">
    <source>
        <dbReference type="SAM" id="Phobius"/>
    </source>
</evidence>
<dbReference type="Proteomes" id="UP000675163">
    <property type="component" value="Unassembled WGS sequence"/>
</dbReference>
<name>A0A940T6H8_9MICO</name>